<proteinExistence type="predicted"/>
<protein>
    <submittedName>
        <fullName evidence="9">DHA2 family efflux MFS transporter permease subunit</fullName>
    </submittedName>
</protein>
<dbReference type="Gene3D" id="1.20.1250.20">
    <property type="entry name" value="MFS general substrate transporter like domains"/>
    <property type="match status" value="1"/>
</dbReference>
<evidence type="ECO:0000256" key="1">
    <source>
        <dbReference type="ARBA" id="ARBA00004651"/>
    </source>
</evidence>
<dbReference type="Gene3D" id="1.20.1720.10">
    <property type="entry name" value="Multidrug resistance protein D"/>
    <property type="match status" value="1"/>
</dbReference>
<keyword evidence="4 7" id="KW-0812">Transmembrane</keyword>
<dbReference type="PANTHER" id="PTHR42718:SF42">
    <property type="entry name" value="EXPORT PROTEIN"/>
    <property type="match status" value="1"/>
</dbReference>
<keyword evidence="6 7" id="KW-0472">Membrane</keyword>
<feature type="transmembrane region" description="Helical" evidence="7">
    <location>
        <begin position="135"/>
        <end position="157"/>
    </location>
</feature>
<evidence type="ECO:0000256" key="2">
    <source>
        <dbReference type="ARBA" id="ARBA00022448"/>
    </source>
</evidence>
<keyword evidence="5 7" id="KW-1133">Transmembrane helix</keyword>
<keyword evidence="3" id="KW-1003">Cell membrane</keyword>
<dbReference type="InterPro" id="IPR036259">
    <property type="entry name" value="MFS_trans_sf"/>
</dbReference>
<dbReference type="Pfam" id="PF07690">
    <property type="entry name" value="MFS_1"/>
    <property type="match status" value="1"/>
</dbReference>
<keyword evidence="2" id="KW-0813">Transport</keyword>
<keyword evidence="10" id="KW-1185">Reference proteome</keyword>
<sequence>MPTQRNPWLALGALVVGFFMILLDVTIVAVANPAIMADLHADIAQVIWVTSAYLLTYAVPLLITGRLGDRFGPKNIYLFGLAVFTLSSLACGLAGDIETLIAARAVQGLGAALMTPQTMAVITRTFPPDRRGAAMGMWGAVAGLATLVGPILGGVLVDGLGWEWIFIVNVPVGVVAFALAVWLVPALPTHEHKFDLVGVVLSAVGMFLLVFGIQEGNTSDWSAKIWAMIVAGIVVLAVFVVTQARGSGEPLLPLPLFRDRNFSLSNLAIASMGASVTALMVPIYFYLQAVHGMSPTRSALVLAPMAVVTGFAAPVVGRLSDRMHPRIIPTVGFLVFALSVFWFALVMRDPHANITWMVVAGAVAGASNACIWAPLATTATHNLPISQAGAGAGVYNTTRQVGSVLGSAAISALISARMSAAGLGGAPAGEGMGAGQVPEPVKQAFSTALSQATLLPAALLLVGVVASVLFIRFQAGDAPDRSALDLDKADSLTG</sequence>
<feature type="transmembrane region" description="Helical" evidence="7">
    <location>
        <begin position="448"/>
        <end position="471"/>
    </location>
</feature>
<evidence type="ECO:0000256" key="6">
    <source>
        <dbReference type="ARBA" id="ARBA00023136"/>
    </source>
</evidence>
<evidence type="ECO:0000313" key="9">
    <source>
        <dbReference type="EMBL" id="MEU1956970.1"/>
    </source>
</evidence>
<name>A0ABV2X1D2_9NOCA</name>
<feature type="domain" description="Major facilitator superfamily (MFS) profile" evidence="8">
    <location>
        <begin position="10"/>
        <end position="475"/>
    </location>
</feature>
<dbReference type="NCBIfam" id="TIGR00711">
    <property type="entry name" value="efflux_EmrB"/>
    <property type="match status" value="1"/>
</dbReference>
<dbReference type="Proteomes" id="UP001550628">
    <property type="component" value="Unassembled WGS sequence"/>
</dbReference>
<gene>
    <name evidence="9" type="ORF">ABZ510_34610</name>
</gene>
<organism evidence="9 10">
    <name type="scientific">Nocardia rhamnosiphila</name>
    <dbReference type="NCBI Taxonomy" id="426716"/>
    <lineage>
        <taxon>Bacteria</taxon>
        <taxon>Bacillati</taxon>
        <taxon>Actinomycetota</taxon>
        <taxon>Actinomycetes</taxon>
        <taxon>Mycobacteriales</taxon>
        <taxon>Nocardiaceae</taxon>
        <taxon>Nocardia</taxon>
    </lineage>
</organism>
<feature type="transmembrane region" description="Helical" evidence="7">
    <location>
        <begin position="196"/>
        <end position="213"/>
    </location>
</feature>
<feature type="transmembrane region" description="Helical" evidence="7">
    <location>
        <begin position="264"/>
        <end position="287"/>
    </location>
</feature>
<dbReference type="SUPFAM" id="SSF103473">
    <property type="entry name" value="MFS general substrate transporter"/>
    <property type="match status" value="1"/>
</dbReference>
<feature type="transmembrane region" description="Helical" evidence="7">
    <location>
        <begin position="299"/>
        <end position="320"/>
    </location>
</feature>
<feature type="transmembrane region" description="Helical" evidence="7">
    <location>
        <begin position="76"/>
        <end position="95"/>
    </location>
</feature>
<feature type="transmembrane region" description="Helical" evidence="7">
    <location>
        <begin position="225"/>
        <end position="244"/>
    </location>
</feature>
<feature type="transmembrane region" description="Helical" evidence="7">
    <location>
        <begin position="43"/>
        <end position="64"/>
    </location>
</feature>
<feature type="transmembrane region" description="Helical" evidence="7">
    <location>
        <begin position="354"/>
        <end position="375"/>
    </location>
</feature>
<feature type="transmembrane region" description="Helical" evidence="7">
    <location>
        <begin position="326"/>
        <end position="347"/>
    </location>
</feature>
<dbReference type="CDD" id="cd17503">
    <property type="entry name" value="MFS_LmrB_MDR_like"/>
    <property type="match status" value="1"/>
</dbReference>
<evidence type="ECO:0000313" key="10">
    <source>
        <dbReference type="Proteomes" id="UP001550628"/>
    </source>
</evidence>
<evidence type="ECO:0000256" key="7">
    <source>
        <dbReference type="SAM" id="Phobius"/>
    </source>
</evidence>
<evidence type="ECO:0000256" key="3">
    <source>
        <dbReference type="ARBA" id="ARBA00022475"/>
    </source>
</evidence>
<accession>A0ABV2X1D2</accession>
<dbReference type="EMBL" id="JBEYBF010000049">
    <property type="protein sequence ID" value="MEU1956970.1"/>
    <property type="molecule type" value="Genomic_DNA"/>
</dbReference>
<feature type="transmembrane region" description="Helical" evidence="7">
    <location>
        <begin position="164"/>
        <end position="184"/>
    </location>
</feature>
<evidence type="ECO:0000259" key="8">
    <source>
        <dbReference type="PROSITE" id="PS50850"/>
    </source>
</evidence>
<reference evidence="9 10" key="1">
    <citation type="submission" date="2024-06" db="EMBL/GenBank/DDBJ databases">
        <title>The Natural Products Discovery Center: Release of the First 8490 Sequenced Strains for Exploring Actinobacteria Biosynthetic Diversity.</title>
        <authorList>
            <person name="Kalkreuter E."/>
            <person name="Kautsar S.A."/>
            <person name="Yang D."/>
            <person name="Bader C.D."/>
            <person name="Teijaro C.N."/>
            <person name="Fluegel L."/>
            <person name="Davis C.M."/>
            <person name="Simpson J.R."/>
            <person name="Lauterbach L."/>
            <person name="Steele A.D."/>
            <person name="Gui C."/>
            <person name="Meng S."/>
            <person name="Li G."/>
            <person name="Viehrig K."/>
            <person name="Ye F."/>
            <person name="Su P."/>
            <person name="Kiefer A.F."/>
            <person name="Nichols A."/>
            <person name="Cepeda A.J."/>
            <person name="Yan W."/>
            <person name="Fan B."/>
            <person name="Jiang Y."/>
            <person name="Adhikari A."/>
            <person name="Zheng C.-J."/>
            <person name="Schuster L."/>
            <person name="Cowan T.M."/>
            <person name="Smanski M.J."/>
            <person name="Chevrette M.G."/>
            <person name="De Carvalho L.P.S."/>
            <person name="Shen B."/>
        </authorList>
    </citation>
    <scope>NUCLEOTIDE SEQUENCE [LARGE SCALE GENOMIC DNA]</scope>
    <source>
        <strain evidence="9 10">NPDC019708</strain>
    </source>
</reference>
<dbReference type="PROSITE" id="PS50850">
    <property type="entry name" value="MFS"/>
    <property type="match status" value="1"/>
</dbReference>
<comment type="subcellular location">
    <subcellularLocation>
        <location evidence="1">Cell membrane</location>
        <topology evidence="1">Multi-pass membrane protein</topology>
    </subcellularLocation>
</comment>
<dbReference type="RefSeq" id="WP_356958640.1">
    <property type="nucleotide sequence ID" value="NZ_JBEYBD010000015.1"/>
</dbReference>
<dbReference type="InterPro" id="IPR020846">
    <property type="entry name" value="MFS_dom"/>
</dbReference>
<dbReference type="PANTHER" id="PTHR42718">
    <property type="entry name" value="MAJOR FACILITATOR SUPERFAMILY MULTIDRUG TRANSPORTER MFSC"/>
    <property type="match status" value="1"/>
</dbReference>
<evidence type="ECO:0000256" key="5">
    <source>
        <dbReference type="ARBA" id="ARBA00022989"/>
    </source>
</evidence>
<feature type="transmembrane region" description="Helical" evidence="7">
    <location>
        <begin position="7"/>
        <end position="31"/>
    </location>
</feature>
<dbReference type="PRINTS" id="PR01036">
    <property type="entry name" value="TCRTETB"/>
</dbReference>
<dbReference type="InterPro" id="IPR011701">
    <property type="entry name" value="MFS"/>
</dbReference>
<comment type="caution">
    <text evidence="9">The sequence shown here is derived from an EMBL/GenBank/DDBJ whole genome shotgun (WGS) entry which is preliminary data.</text>
</comment>
<evidence type="ECO:0000256" key="4">
    <source>
        <dbReference type="ARBA" id="ARBA00022692"/>
    </source>
</evidence>
<dbReference type="InterPro" id="IPR004638">
    <property type="entry name" value="EmrB-like"/>
</dbReference>